<keyword evidence="2" id="KW-1133">Transmembrane helix</keyword>
<dbReference type="EMBL" id="HBHQ01014609">
    <property type="protein sequence ID" value="CAD9817923.1"/>
    <property type="molecule type" value="Transcribed_RNA"/>
</dbReference>
<feature type="chain" id="PRO_5030943425" description="Phytase-like domain-containing protein" evidence="3">
    <location>
        <begin position="28"/>
        <end position="498"/>
    </location>
</feature>
<proteinExistence type="predicted"/>
<feature type="signal peptide" evidence="3">
    <location>
        <begin position="1"/>
        <end position="27"/>
    </location>
</feature>
<evidence type="ECO:0000256" key="3">
    <source>
        <dbReference type="SAM" id="SignalP"/>
    </source>
</evidence>
<gene>
    <name evidence="4" type="ORF">ASEP1449_LOCUS9755</name>
</gene>
<keyword evidence="3" id="KW-0732">Signal</keyword>
<feature type="compositionally biased region" description="Polar residues" evidence="1">
    <location>
        <begin position="421"/>
        <end position="456"/>
    </location>
</feature>
<keyword evidence="2" id="KW-0812">Transmembrane</keyword>
<dbReference type="AlphaFoldDB" id="A0A7S2UF11"/>
<organism evidence="4">
    <name type="scientific">Attheya septentrionalis</name>
    <dbReference type="NCBI Taxonomy" id="420275"/>
    <lineage>
        <taxon>Eukaryota</taxon>
        <taxon>Sar</taxon>
        <taxon>Stramenopiles</taxon>
        <taxon>Ochrophyta</taxon>
        <taxon>Bacillariophyta</taxon>
        <taxon>Coscinodiscophyceae</taxon>
        <taxon>Chaetocerotophycidae</taxon>
        <taxon>Chaetocerotales</taxon>
        <taxon>Attheyaceae</taxon>
        <taxon>Attheya</taxon>
    </lineage>
</organism>
<accession>A0A7S2UF11</accession>
<evidence type="ECO:0000256" key="2">
    <source>
        <dbReference type="SAM" id="Phobius"/>
    </source>
</evidence>
<evidence type="ECO:0008006" key="5">
    <source>
        <dbReference type="Google" id="ProtNLM"/>
    </source>
</evidence>
<protein>
    <recommendedName>
        <fullName evidence="5">Phytase-like domain-containing protein</fullName>
    </recommendedName>
</protein>
<reference evidence="4" key="1">
    <citation type="submission" date="2021-01" db="EMBL/GenBank/DDBJ databases">
        <authorList>
            <person name="Corre E."/>
            <person name="Pelletier E."/>
            <person name="Niang G."/>
            <person name="Scheremetjew M."/>
            <person name="Finn R."/>
            <person name="Kale V."/>
            <person name="Holt S."/>
            <person name="Cochrane G."/>
            <person name="Meng A."/>
            <person name="Brown T."/>
            <person name="Cohen L."/>
        </authorList>
    </citation>
    <scope>NUCLEOTIDE SEQUENCE</scope>
    <source>
        <strain evidence="4">CCMP2084</strain>
    </source>
</reference>
<keyword evidence="2" id="KW-0472">Membrane</keyword>
<feature type="region of interest" description="Disordered" evidence="1">
    <location>
        <begin position="419"/>
        <end position="456"/>
    </location>
</feature>
<evidence type="ECO:0000256" key="1">
    <source>
        <dbReference type="SAM" id="MobiDB-lite"/>
    </source>
</evidence>
<sequence length="498" mass="54738">MAKSIMTSWFIWMLMGWVGRTFWIVKAELTCPMPQKTEKDGFLIRQDPNGQNFGEVSGVGLSPTLKAPSNEPVLYVVNDSGGDRRLGMYDPGTGKRLVTVRLPFLESETDYESMAVGSCGVSGGTCIYIADAGDNRAQKLPIGTNSSREGIPYYIYKIQEPDYRNFVDNQELDASYHHASLQFDYAHESSVTEYADCEAIFLDHTGWGEDGEIGDVYIVTKFSKEDVHNYTRVFRVPASAWPQETGALGMHSPEAVANTPGDLDRTWTRADMSLDGTVIAVGNKTHSFLFLRCPGTSVSDSLSQDSCADWSTPHPGTPAYQYESFAWYPDGSQALHITECRQCDSPLVFTTMNYDDDNNKKCPQVEWKLGELGSCQPNCTKKGEWYCQMVDDEVPTSQSICDAHGLTRPPDEIQSCDCPSASPSLAVTSESPTEDASSMETVTPTMDSLGDTTPSPMSQVEVEILASSKTTSHAPARLSLLCLTSVVTIMVSVFCLLR</sequence>
<evidence type="ECO:0000313" key="4">
    <source>
        <dbReference type="EMBL" id="CAD9817923.1"/>
    </source>
</evidence>
<name>A0A7S2UF11_9STRA</name>
<feature type="transmembrane region" description="Helical" evidence="2">
    <location>
        <begin position="478"/>
        <end position="497"/>
    </location>
</feature>